<sequence>MLAACTALGDGAEGCAAIPAQRPQLESNQNPSELISTASLIRGTRTPGQHGGTSRPNNPYPCLVFRARLGVQGPLATAGCGQSPRFLKVESIRRYYS</sequence>
<protein>
    <submittedName>
        <fullName evidence="1">Uncharacterized protein</fullName>
    </submittedName>
</protein>
<name>A0A218MAV5_PSEAI</name>
<proteinExistence type="predicted"/>
<reference evidence="1" key="1">
    <citation type="journal article" date="2018" name="Virulence">
        <title>Coexistence of two novel resistance plasmids, blaKPC-2-carrying p14057A and tetA(A) -carrying p14057B, in Pseudomonas aeruginosa.</title>
        <authorList>
            <person name="Shi L."/>
            <person name="Liang Q."/>
            <person name="Feng J."/>
            <person name="Zhan Z."/>
            <person name="Zhao Y."/>
            <person name="Yang W."/>
            <person name="Yang H."/>
            <person name="Chen Y."/>
            <person name="Huang M."/>
            <person name="Tong Y."/>
            <person name="Li X."/>
            <person name="Yin Z."/>
            <person name="Wang J."/>
            <person name="Zhou D."/>
        </authorList>
    </citation>
    <scope>NUCLEOTIDE SEQUENCE</scope>
    <source>
        <plasmid evidence="1">p14057B</plasmid>
    </source>
</reference>
<organism evidence="1">
    <name type="scientific">Pseudomonas aeruginosa</name>
    <dbReference type="NCBI Taxonomy" id="287"/>
    <lineage>
        <taxon>Bacteria</taxon>
        <taxon>Pseudomonadati</taxon>
        <taxon>Pseudomonadota</taxon>
        <taxon>Gammaproteobacteria</taxon>
        <taxon>Pseudomonadales</taxon>
        <taxon>Pseudomonadaceae</taxon>
        <taxon>Pseudomonas</taxon>
    </lineage>
</organism>
<keyword evidence="1" id="KW-0614">Plasmid</keyword>
<dbReference type="AlphaFoldDB" id="A0A218MAV5"/>
<evidence type="ECO:0000313" key="1">
    <source>
        <dbReference type="EMBL" id="ASD54096.1"/>
    </source>
</evidence>
<dbReference type="EMBL" id="KY296096">
    <property type="protein sequence ID" value="ASD54096.1"/>
    <property type="molecule type" value="Genomic_DNA"/>
</dbReference>
<accession>A0A218MAV5</accession>
<geneLocation type="plasmid" evidence="1">
    <name>p14057B</name>
</geneLocation>